<protein>
    <submittedName>
        <fullName evidence="1">Uncharacterized protein</fullName>
    </submittedName>
</protein>
<dbReference type="Proteomes" id="UP001497680">
    <property type="component" value="Unassembled WGS sequence"/>
</dbReference>
<dbReference type="EMBL" id="MU394316">
    <property type="protein sequence ID" value="KAI6086333.1"/>
    <property type="molecule type" value="Genomic_DNA"/>
</dbReference>
<sequence length="134" mass="14864">MSMLLSEGNDEESMYLLPCVVLYADSLHTHSFSLQLHENWFSWRFGNHPISLATEMDEEMKDIKAENFLSELGYWNAPTVLHLPSTFPEVPLPRITAASSIGKETAIAFAEAGASGVMFADHDEKGTQEAAEQS</sequence>
<evidence type="ECO:0000313" key="1">
    <source>
        <dbReference type="EMBL" id="KAI6086333.1"/>
    </source>
</evidence>
<evidence type="ECO:0000313" key="2">
    <source>
        <dbReference type="Proteomes" id="UP001497680"/>
    </source>
</evidence>
<accession>A0ACC0D1A3</accession>
<organism evidence="1 2">
    <name type="scientific">Hypoxylon rubiginosum</name>
    <dbReference type="NCBI Taxonomy" id="110542"/>
    <lineage>
        <taxon>Eukaryota</taxon>
        <taxon>Fungi</taxon>
        <taxon>Dikarya</taxon>
        <taxon>Ascomycota</taxon>
        <taxon>Pezizomycotina</taxon>
        <taxon>Sordariomycetes</taxon>
        <taxon>Xylariomycetidae</taxon>
        <taxon>Xylariales</taxon>
        <taxon>Hypoxylaceae</taxon>
        <taxon>Hypoxylon</taxon>
    </lineage>
</organism>
<comment type="caution">
    <text evidence="1">The sequence shown here is derived from an EMBL/GenBank/DDBJ whole genome shotgun (WGS) entry which is preliminary data.</text>
</comment>
<reference evidence="1 2" key="1">
    <citation type="journal article" date="2022" name="New Phytol.">
        <title>Ecological generalism drives hyperdiversity of secondary metabolite gene clusters in xylarialean endophytes.</title>
        <authorList>
            <person name="Franco M.E.E."/>
            <person name="Wisecaver J.H."/>
            <person name="Arnold A.E."/>
            <person name="Ju Y.M."/>
            <person name="Slot J.C."/>
            <person name="Ahrendt S."/>
            <person name="Moore L.P."/>
            <person name="Eastman K.E."/>
            <person name="Scott K."/>
            <person name="Konkel Z."/>
            <person name="Mondo S.J."/>
            <person name="Kuo A."/>
            <person name="Hayes R.D."/>
            <person name="Haridas S."/>
            <person name="Andreopoulos B."/>
            <person name="Riley R."/>
            <person name="LaButti K."/>
            <person name="Pangilinan J."/>
            <person name="Lipzen A."/>
            <person name="Amirebrahimi M."/>
            <person name="Yan J."/>
            <person name="Adam C."/>
            <person name="Keymanesh K."/>
            <person name="Ng V."/>
            <person name="Louie K."/>
            <person name="Northen T."/>
            <person name="Drula E."/>
            <person name="Henrissat B."/>
            <person name="Hsieh H.M."/>
            <person name="Youens-Clark K."/>
            <person name="Lutzoni F."/>
            <person name="Miadlikowska J."/>
            <person name="Eastwood D.C."/>
            <person name="Hamelin R.C."/>
            <person name="Grigoriev I.V."/>
            <person name="U'Ren J.M."/>
        </authorList>
    </citation>
    <scope>NUCLEOTIDE SEQUENCE [LARGE SCALE GENOMIC DNA]</scope>
    <source>
        <strain evidence="1 2">ER1909</strain>
    </source>
</reference>
<name>A0ACC0D1A3_9PEZI</name>
<gene>
    <name evidence="1" type="ORF">F4821DRAFT_260025</name>
</gene>
<proteinExistence type="predicted"/>
<keyword evidence="2" id="KW-1185">Reference proteome</keyword>